<keyword evidence="4" id="KW-0677">Repeat</keyword>
<dbReference type="InterPro" id="IPR050457">
    <property type="entry name" value="ZnFinger_BTB_dom_contain"/>
</dbReference>
<keyword evidence="5 11" id="KW-0863">Zinc-finger</keyword>
<evidence type="ECO:0000256" key="2">
    <source>
        <dbReference type="ARBA" id="ARBA00006991"/>
    </source>
</evidence>
<dbReference type="Pfam" id="PF00651">
    <property type="entry name" value="BTB"/>
    <property type="match status" value="1"/>
</dbReference>
<dbReference type="PROSITE" id="PS50097">
    <property type="entry name" value="BTB"/>
    <property type="match status" value="1"/>
</dbReference>
<keyword evidence="9" id="KW-0804">Transcription</keyword>
<keyword evidence="8" id="KW-0238">DNA-binding</keyword>
<keyword evidence="7" id="KW-0805">Transcription regulation</keyword>
<dbReference type="Proteomes" id="UP000228934">
    <property type="component" value="Unassembled WGS sequence"/>
</dbReference>
<dbReference type="GO" id="GO:0008270">
    <property type="term" value="F:zinc ion binding"/>
    <property type="evidence" value="ECO:0007669"/>
    <property type="project" value="UniProtKB-KW"/>
</dbReference>
<feature type="domain" description="C2H2-type" evidence="13">
    <location>
        <begin position="322"/>
        <end position="349"/>
    </location>
</feature>
<dbReference type="SUPFAM" id="SSF54695">
    <property type="entry name" value="POZ domain"/>
    <property type="match status" value="1"/>
</dbReference>
<dbReference type="InterPro" id="IPR000210">
    <property type="entry name" value="BTB/POZ_dom"/>
</dbReference>
<keyword evidence="3" id="KW-0479">Metal-binding</keyword>
<feature type="domain" description="BTB" evidence="12">
    <location>
        <begin position="24"/>
        <end position="89"/>
    </location>
</feature>
<name>A0A2G9RBA6_AQUCT</name>
<evidence type="ECO:0000313" key="14">
    <source>
        <dbReference type="EMBL" id="PIO25188.1"/>
    </source>
</evidence>
<keyword evidence="15" id="KW-1185">Reference proteome</keyword>
<feature type="domain" description="C2H2-type" evidence="13">
    <location>
        <begin position="294"/>
        <end position="321"/>
    </location>
</feature>
<feature type="non-terminal residue" evidence="14">
    <location>
        <position position="469"/>
    </location>
</feature>
<feature type="domain" description="C2H2-type" evidence="13">
    <location>
        <begin position="421"/>
        <end position="441"/>
    </location>
</feature>
<dbReference type="OrthoDB" id="8117402at2759"/>
<dbReference type="InterPro" id="IPR036236">
    <property type="entry name" value="Znf_C2H2_sf"/>
</dbReference>
<organism evidence="14 15">
    <name type="scientific">Aquarana catesbeiana</name>
    <name type="common">American bullfrog</name>
    <name type="synonym">Rana catesbeiana</name>
    <dbReference type="NCBI Taxonomy" id="8400"/>
    <lineage>
        <taxon>Eukaryota</taxon>
        <taxon>Metazoa</taxon>
        <taxon>Chordata</taxon>
        <taxon>Craniata</taxon>
        <taxon>Vertebrata</taxon>
        <taxon>Euteleostomi</taxon>
        <taxon>Amphibia</taxon>
        <taxon>Batrachia</taxon>
        <taxon>Anura</taxon>
        <taxon>Neobatrachia</taxon>
        <taxon>Ranoidea</taxon>
        <taxon>Ranidae</taxon>
        <taxon>Aquarana</taxon>
    </lineage>
</organism>
<evidence type="ECO:0000256" key="11">
    <source>
        <dbReference type="PROSITE-ProRule" id="PRU00042"/>
    </source>
</evidence>
<accession>A0A2G9RBA6</accession>
<gene>
    <name evidence="14" type="ORF">AB205_0065680</name>
</gene>
<evidence type="ECO:0000259" key="13">
    <source>
        <dbReference type="PROSITE" id="PS50157"/>
    </source>
</evidence>
<evidence type="ECO:0000256" key="10">
    <source>
        <dbReference type="ARBA" id="ARBA00023242"/>
    </source>
</evidence>
<evidence type="ECO:0000256" key="1">
    <source>
        <dbReference type="ARBA" id="ARBA00004123"/>
    </source>
</evidence>
<dbReference type="PANTHER" id="PTHR46105:SF28">
    <property type="entry name" value="ZINC FINGER PROTEIN 37-LIKE"/>
    <property type="match status" value="1"/>
</dbReference>
<evidence type="ECO:0000256" key="3">
    <source>
        <dbReference type="ARBA" id="ARBA00022723"/>
    </source>
</evidence>
<feature type="domain" description="C2H2-type" evidence="13">
    <location>
        <begin position="392"/>
        <end position="419"/>
    </location>
</feature>
<evidence type="ECO:0000256" key="5">
    <source>
        <dbReference type="ARBA" id="ARBA00022771"/>
    </source>
</evidence>
<evidence type="ECO:0000256" key="6">
    <source>
        <dbReference type="ARBA" id="ARBA00022833"/>
    </source>
</evidence>
<keyword evidence="6" id="KW-0862">Zinc</keyword>
<dbReference type="Gene3D" id="3.30.160.60">
    <property type="entry name" value="Classic Zinc Finger"/>
    <property type="match status" value="4"/>
</dbReference>
<dbReference type="InterPro" id="IPR013087">
    <property type="entry name" value="Znf_C2H2_type"/>
</dbReference>
<keyword evidence="10" id="KW-0539">Nucleus</keyword>
<dbReference type="PROSITE" id="PS00028">
    <property type="entry name" value="ZINC_FINGER_C2H2_1"/>
    <property type="match status" value="3"/>
</dbReference>
<dbReference type="GO" id="GO:0005634">
    <property type="term" value="C:nucleus"/>
    <property type="evidence" value="ECO:0007669"/>
    <property type="project" value="UniProtKB-SubCell"/>
</dbReference>
<dbReference type="FunFam" id="3.30.160.60:FF:000678">
    <property type="entry name" value="Myoneurin isoform X1"/>
    <property type="match status" value="1"/>
</dbReference>
<dbReference type="Pfam" id="PF00096">
    <property type="entry name" value="zf-C2H2"/>
    <property type="match status" value="2"/>
</dbReference>
<dbReference type="Pfam" id="PF13894">
    <property type="entry name" value="zf-C2H2_4"/>
    <property type="match status" value="1"/>
</dbReference>
<proteinExistence type="inferred from homology"/>
<dbReference type="FunFam" id="3.30.160.60:FF:000816">
    <property type="entry name" value="myoneurin isoform X1"/>
    <property type="match status" value="1"/>
</dbReference>
<dbReference type="PANTHER" id="PTHR46105">
    <property type="entry name" value="AGAP004733-PA"/>
    <property type="match status" value="1"/>
</dbReference>
<dbReference type="PROSITE" id="PS50157">
    <property type="entry name" value="ZINC_FINGER_C2H2_2"/>
    <property type="match status" value="4"/>
</dbReference>
<dbReference type="FunFam" id="3.30.160.60:FF:000075">
    <property type="entry name" value="Putative zinc finger protein 536"/>
    <property type="match status" value="1"/>
</dbReference>
<evidence type="ECO:0008006" key="16">
    <source>
        <dbReference type="Google" id="ProtNLM"/>
    </source>
</evidence>
<evidence type="ECO:0000256" key="7">
    <source>
        <dbReference type="ARBA" id="ARBA00023015"/>
    </source>
</evidence>
<dbReference type="EMBL" id="KV958908">
    <property type="protein sequence ID" value="PIO25188.1"/>
    <property type="molecule type" value="Genomic_DNA"/>
</dbReference>
<dbReference type="InterPro" id="IPR011333">
    <property type="entry name" value="SKP1/BTB/POZ_sf"/>
</dbReference>
<reference evidence="15" key="1">
    <citation type="journal article" date="2017" name="Nat. Commun.">
        <title>The North American bullfrog draft genome provides insight into hormonal regulation of long noncoding RNA.</title>
        <authorList>
            <person name="Hammond S.A."/>
            <person name="Warren R.L."/>
            <person name="Vandervalk B.P."/>
            <person name="Kucuk E."/>
            <person name="Khan H."/>
            <person name="Gibb E.A."/>
            <person name="Pandoh P."/>
            <person name="Kirk H."/>
            <person name="Zhao Y."/>
            <person name="Jones M."/>
            <person name="Mungall A.J."/>
            <person name="Coope R."/>
            <person name="Pleasance S."/>
            <person name="Moore R.A."/>
            <person name="Holt R.A."/>
            <person name="Round J.M."/>
            <person name="Ohora S."/>
            <person name="Walle B.V."/>
            <person name="Veldhoen N."/>
            <person name="Helbing C.C."/>
            <person name="Birol I."/>
        </authorList>
    </citation>
    <scope>NUCLEOTIDE SEQUENCE [LARGE SCALE GENOMIC DNA]</scope>
</reference>
<evidence type="ECO:0000259" key="12">
    <source>
        <dbReference type="PROSITE" id="PS50097"/>
    </source>
</evidence>
<evidence type="ECO:0000313" key="15">
    <source>
        <dbReference type="Proteomes" id="UP000228934"/>
    </source>
</evidence>
<evidence type="ECO:0000256" key="4">
    <source>
        <dbReference type="ARBA" id="ARBA00022737"/>
    </source>
</evidence>
<comment type="similarity">
    <text evidence="2">Belongs to the krueppel C2H2-type zinc-finger protein family.</text>
</comment>
<dbReference type="GO" id="GO:0000981">
    <property type="term" value="F:DNA-binding transcription factor activity, RNA polymerase II-specific"/>
    <property type="evidence" value="ECO:0007669"/>
    <property type="project" value="TreeGrafter"/>
</dbReference>
<sequence>MAQSDHCRHLLDKLNKQREAGFLCDCTILIDDFQYKAHRNVLASFSEYFKALFQNTLNTTVLLDQKLVTPAGFQTMLDFIYSGDLHFNRCDIEDVCKAAEYLRVDEVVSICIPKMHSAMVVTACVTEVPPAKDFQGTHEDCSVHHPCSTRNTDKTEAICLTKKAANKKSLRSNKWKRTMLSHKRCLKKVPEQQNSVTNPVLRMEAGQVDETLAEHLSQVKDNCLLSYTNALNCEKLLKEDGAAQPSVGKKKHIKSKLNATLKEHCMSNIRGEADVCKVEGTAQDVEQKYYKNKPTCNICCKVFSEGSSLRRHMRIHKGVKPYVCHLCGKAFTQCNQLKTHVRTHTGKTKLHIIKVCMNTFLRCHDVYHYSNLNPFHSSKSFSCFAVLGEKPYQCKLCDKGFAQKCQLIFHRRMHHGEDKPYKCDMCNLQFATSSNLKIHARSGKNLTSVESVGRASFLRENLINISVLI</sequence>
<evidence type="ECO:0000256" key="8">
    <source>
        <dbReference type="ARBA" id="ARBA00023125"/>
    </source>
</evidence>
<dbReference type="SMART" id="SM00355">
    <property type="entry name" value="ZnF_C2H2"/>
    <property type="match status" value="4"/>
</dbReference>
<dbReference type="GO" id="GO:0000978">
    <property type="term" value="F:RNA polymerase II cis-regulatory region sequence-specific DNA binding"/>
    <property type="evidence" value="ECO:0007669"/>
    <property type="project" value="TreeGrafter"/>
</dbReference>
<dbReference type="Gene3D" id="3.30.710.10">
    <property type="entry name" value="Potassium Channel Kv1.1, Chain A"/>
    <property type="match status" value="1"/>
</dbReference>
<protein>
    <recommendedName>
        <fullName evidence="16">Myoneurin</fullName>
    </recommendedName>
</protein>
<evidence type="ECO:0000256" key="9">
    <source>
        <dbReference type="ARBA" id="ARBA00023163"/>
    </source>
</evidence>
<dbReference type="AlphaFoldDB" id="A0A2G9RBA6"/>
<dbReference type="SMART" id="SM00225">
    <property type="entry name" value="BTB"/>
    <property type="match status" value="1"/>
</dbReference>
<dbReference type="SUPFAM" id="SSF57667">
    <property type="entry name" value="beta-beta-alpha zinc fingers"/>
    <property type="match status" value="2"/>
</dbReference>
<comment type="subcellular location">
    <subcellularLocation>
        <location evidence="1">Nucleus</location>
    </subcellularLocation>
</comment>